<dbReference type="InterPro" id="IPR000182">
    <property type="entry name" value="GNAT_dom"/>
</dbReference>
<comment type="caution">
    <text evidence="2">The sequence shown here is derived from an EMBL/GenBank/DDBJ whole genome shotgun (WGS) entry which is preliminary data.</text>
</comment>
<reference evidence="2" key="1">
    <citation type="submission" date="2020-11" db="EMBL/GenBank/DDBJ databases">
        <authorList>
            <consortium name="DOE Joint Genome Institute"/>
            <person name="Ahrendt S."/>
            <person name="Riley R."/>
            <person name="Andreopoulos W."/>
            <person name="Labutti K."/>
            <person name="Pangilinan J."/>
            <person name="Ruiz-Duenas F.J."/>
            <person name="Barrasa J.M."/>
            <person name="Sanchez-Garcia M."/>
            <person name="Camarero S."/>
            <person name="Miyauchi S."/>
            <person name="Serrano A."/>
            <person name="Linde D."/>
            <person name="Babiker R."/>
            <person name="Drula E."/>
            <person name="Ayuso-Fernandez I."/>
            <person name="Pacheco R."/>
            <person name="Padilla G."/>
            <person name="Ferreira P."/>
            <person name="Barriuso J."/>
            <person name="Kellner H."/>
            <person name="Castanera R."/>
            <person name="Alfaro M."/>
            <person name="Ramirez L."/>
            <person name="Pisabarro A.G."/>
            <person name="Kuo A."/>
            <person name="Tritt A."/>
            <person name="Lipzen A."/>
            <person name="He G."/>
            <person name="Yan M."/>
            <person name="Ng V."/>
            <person name="Cullen D."/>
            <person name="Martin F."/>
            <person name="Rosso M.-N."/>
            <person name="Henrissat B."/>
            <person name="Hibbett D."/>
            <person name="Martinez A.T."/>
            <person name="Grigoriev I.V."/>
        </authorList>
    </citation>
    <scope>NUCLEOTIDE SEQUENCE</scope>
    <source>
        <strain evidence="2">AH 40177</strain>
    </source>
</reference>
<sequence length="353" mass="39734">INTYNLATSIPEYVWEALRRNPVQSNVILPLAEKAFLHEESTGDALDNRQLWITCVSTAESNPGSTHHAVELVLAFSKNALGDYPLFIVPTVSLSLLPRQLLTPRLHMLIPVILDHFSPSRVYSVFAPEPVAELFARIWSESTQISHYPDPYYAASLVFCTQRSFNNRPEPTMQDGSRYQLRPAILSDLEAVAKLCLEFSQLSEPFLLCWNGAVKEAEALISNKQVWVHEYFLDDFNRSGLAEGSGSSSEITCIVAFTRNTRINSTITKVVTSDSHRGLGCAQRLVRQVCKHMLYEEGKQSIALYVAHDNISARKVYHNVGFVGLDEPEHSVEGVERWSEIGFDRTKVQLGHW</sequence>
<protein>
    <recommendedName>
        <fullName evidence="1">N-acetyltransferase domain-containing protein</fullName>
    </recommendedName>
</protein>
<dbReference type="SUPFAM" id="SSF55729">
    <property type="entry name" value="Acyl-CoA N-acyltransferases (Nat)"/>
    <property type="match status" value="1"/>
</dbReference>
<dbReference type="GO" id="GO:0016747">
    <property type="term" value="F:acyltransferase activity, transferring groups other than amino-acyl groups"/>
    <property type="evidence" value="ECO:0007669"/>
    <property type="project" value="InterPro"/>
</dbReference>
<dbReference type="InterPro" id="IPR013653">
    <property type="entry name" value="GCN5-like_dom"/>
</dbReference>
<dbReference type="Gene3D" id="3.40.630.30">
    <property type="match status" value="1"/>
</dbReference>
<dbReference type="EMBL" id="JADNRY010000050">
    <property type="protein sequence ID" value="KAF9069525.1"/>
    <property type="molecule type" value="Genomic_DNA"/>
</dbReference>
<evidence type="ECO:0000313" key="2">
    <source>
        <dbReference type="EMBL" id="KAF9069525.1"/>
    </source>
</evidence>
<dbReference type="InterPro" id="IPR016181">
    <property type="entry name" value="Acyl_CoA_acyltransferase"/>
</dbReference>
<organism evidence="2 3">
    <name type="scientific">Rhodocollybia butyracea</name>
    <dbReference type="NCBI Taxonomy" id="206335"/>
    <lineage>
        <taxon>Eukaryota</taxon>
        <taxon>Fungi</taxon>
        <taxon>Dikarya</taxon>
        <taxon>Basidiomycota</taxon>
        <taxon>Agaricomycotina</taxon>
        <taxon>Agaricomycetes</taxon>
        <taxon>Agaricomycetidae</taxon>
        <taxon>Agaricales</taxon>
        <taxon>Marasmiineae</taxon>
        <taxon>Omphalotaceae</taxon>
        <taxon>Rhodocollybia</taxon>
    </lineage>
</organism>
<evidence type="ECO:0000259" key="1">
    <source>
        <dbReference type="PROSITE" id="PS51186"/>
    </source>
</evidence>
<feature type="non-terminal residue" evidence="2">
    <location>
        <position position="1"/>
    </location>
</feature>
<proteinExistence type="predicted"/>
<evidence type="ECO:0000313" key="3">
    <source>
        <dbReference type="Proteomes" id="UP000772434"/>
    </source>
</evidence>
<dbReference type="PROSITE" id="PS51186">
    <property type="entry name" value="GNAT"/>
    <property type="match status" value="1"/>
</dbReference>
<dbReference type="Proteomes" id="UP000772434">
    <property type="component" value="Unassembled WGS sequence"/>
</dbReference>
<accession>A0A9P5U746</accession>
<dbReference type="Pfam" id="PF08445">
    <property type="entry name" value="FR47"/>
    <property type="match status" value="1"/>
</dbReference>
<feature type="domain" description="N-acetyltransferase" evidence="1">
    <location>
        <begin position="197"/>
        <end position="353"/>
    </location>
</feature>
<gene>
    <name evidence="2" type="ORF">BDP27DRAFT_1222472</name>
</gene>
<keyword evidence="3" id="KW-1185">Reference proteome</keyword>
<dbReference type="AlphaFoldDB" id="A0A9P5U746"/>
<name>A0A9P5U746_9AGAR</name>
<dbReference type="OrthoDB" id="5372118at2759"/>